<dbReference type="Proteomes" id="UP001200247">
    <property type="component" value="Unassembled WGS sequence"/>
</dbReference>
<name>A0A248LGS7_9NEIS</name>
<dbReference type="AlphaFoldDB" id="A0A248LGS7"/>
<evidence type="ECO:0000313" key="2">
    <source>
        <dbReference type="EMBL" id="ASJ23947.1"/>
    </source>
</evidence>
<dbReference type="Proteomes" id="UP000197424">
    <property type="component" value="Chromosome"/>
</dbReference>
<gene>
    <name evidence="3" type="ORF">LH440_09355</name>
    <name evidence="2" type="ORF">LHGZ1_1116</name>
</gene>
<accession>A0A248LGS7</accession>
<evidence type="ECO:0000313" key="3">
    <source>
        <dbReference type="EMBL" id="MCG9026101.1"/>
    </source>
</evidence>
<organism evidence="2 4">
    <name type="scientific">Laribacter hongkongensis</name>
    <dbReference type="NCBI Taxonomy" id="168471"/>
    <lineage>
        <taxon>Bacteria</taxon>
        <taxon>Pseudomonadati</taxon>
        <taxon>Pseudomonadota</taxon>
        <taxon>Betaproteobacteria</taxon>
        <taxon>Neisseriales</taxon>
        <taxon>Aquaspirillaceae</taxon>
        <taxon>Laribacter</taxon>
    </lineage>
</organism>
<dbReference type="EMBL" id="JAJAXM010000015">
    <property type="protein sequence ID" value="MCG9026101.1"/>
    <property type="molecule type" value="Genomic_DNA"/>
</dbReference>
<dbReference type="Pfam" id="PF05545">
    <property type="entry name" value="FixQ"/>
    <property type="match status" value="1"/>
</dbReference>
<sequence>MENVADLIHIIVTVASFVCFVLIGLWAYSKSAKPHFEEAANLLFQDDDAVTSQAAGKQPVARNGAKQ</sequence>
<evidence type="ECO:0000313" key="4">
    <source>
        <dbReference type="Proteomes" id="UP000197424"/>
    </source>
</evidence>
<reference evidence="2" key="3">
    <citation type="submission" date="2017-06" db="EMBL/GenBank/DDBJ databases">
        <authorList>
            <person name="Kim H.J."/>
            <person name="Triplett B.A."/>
        </authorList>
    </citation>
    <scope>NUCLEOTIDE SEQUENCE</scope>
    <source>
        <strain evidence="2">HLGZ1</strain>
    </source>
</reference>
<protein>
    <submittedName>
        <fullName evidence="3">Cbb3-type cytochrome c oxidase subunit 3</fullName>
    </submittedName>
</protein>
<keyword evidence="1" id="KW-0812">Transmembrane</keyword>
<evidence type="ECO:0000256" key="1">
    <source>
        <dbReference type="SAM" id="Phobius"/>
    </source>
</evidence>
<dbReference type="InterPro" id="IPR008621">
    <property type="entry name" value="Cbb3-typ_cyt_oxidase_comp"/>
</dbReference>
<reference evidence="3 5" key="4">
    <citation type="submission" date="2021-10" db="EMBL/GenBank/DDBJ databases">
        <title>Whole-genome sequencing analysis of Laribacter hongkongensis: virulence gene profiles, carbohydrate-active enzyme prediction, and antimicrobial resistance characterization.</title>
        <authorList>
            <person name="Yuan P."/>
            <person name="Zhan Y."/>
            <person name="Chen D."/>
        </authorList>
    </citation>
    <scope>NUCLEOTIDE SEQUENCE [LARGE SCALE GENOMIC DNA]</scope>
    <source>
        <strain evidence="3 5">W67</strain>
    </source>
</reference>
<reference evidence="2" key="1">
    <citation type="journal article" date="2017" name="J. Antimicrob. Chemother.">
        <title>Emergence and genomic analysis of MDR Laribacter hongkongensis strain HLGZ1 from Guangzhou, China.</title>
        <authorList>
            <person name="Wu H.K."/>
            <person name="Chen J.H."/>
            <person name="Yang L."/>
            <person name="Li A.R."/>
            <person name="Su D.H."/>
            <person name="Lin Y.P."/>
            <person name="Chen D.Q."/>
        </authorList>
    </citation>
    <scope>NUCLEOTIDE SEQUENCE</scope>
    <source>
        <strain evidence="2">HLGZ1</strain>
    </source>
</reference>
<dbReference type="EMBL" id="CP022115">
    <property type="protein sequence ID" value="ASJ23947.1"/>
    <property type="molecule type" value="Genomic_DNA"/>
</dbReference>
<dbReference type="OrthoDB" id="8604580at2"/>
<evidence type="ECO:0000313" key="5">
    <source>
        <dbReference type="Proteomes" id="UP001200247"/>
    </source>
</evidence>
<reference evidence="4" key="2">
    <citation type="submission" date="2017-06" db="EMBL/GenBank/DDBJ databases">
        <title>Whole genome sequence of Laribacter hongkongensis LHGZ1.</title>
        <authorList>
            <person name="Chen D."/>
            <person name="Wu H."/>
            <person name="Chen J."/>
        </authorList>
    </citation>
    <scope>NUCLEOTIDE SEQUENCE [LARGE SCALE GENOMIC DNA]</scope>
    <source>
        <strain evidence="4">LHGZ1</strain>
    </source>
</reference>
<feature type="transmembrane region" description="Helical" evidence="1">
    <location>
        <begin position="6"/>
        <end position="28"/>
    </location>
</feature>
<keyword evidence="1" id="KW-1133">Transmembrane helix</keyword>
<proteinExistence type="predicted"/>
<keyword evidence="1" id="KW-0472">Membrane</keyword>
<dbReference type="RefSeq" id="WP_012696480.1">
    <property type="nucleotide sequence ID" value="NZ_CP022115.1"/>
</dbReference>
<dbReference type="GeneID" id="75109178"/>